<evidence type="ECO:0000313" key="1">
    <source>
        <dbReference type="EMBL" id="CAA7017825.1"/>
    </source>
</evidence>
<name>A0A6D2HTA7_9BRAS</name>
<accession>A0A6D2HTA7</accession>
<dbReference type="AlphaFoldDB" id="A0A6D2HTA7"/>
<dbReference type="Proteomes" id="UP000467841">
    <property type="component" value="Unassembled WGS sequence"/>
</dbReference>
<organism evidence="1 2">
    <name type="scientific">Microthlaspi erraticum</name>
    <dbReference type="NCBI Taxonomy" id="1685480"/>
    <lineage>
        <taxon>Eukaryota</taxon>
        <taxon>Viridiplantae</taxon>
        <taxon>Streptophyta</taxon>
        <taxon>Embryophyta</taxon>
        <taxon>Tracheophyta</taxon>
        <taxon>Spermatophyta</taxon>
        <taxon>Magnoliopsida</taxon>
        <taxon>eudicotyledons</taxon>
        <taxon>Gunneridae</taxon>
        <taxon>Pentapetalae</taxon>
        <taxon>rosids</taxon>
        <taxon>malvids</taxon>
        <taxon>Brassicales</taxon>
        <taxon>Brassicaceae</taxon>
        <taxon>Coluteocarpeae</taxon>
        <taxon>Microthlaspi</taxon>
    </lineage>
</organism>
<keyword evidence="2" id="KW-1185">Reference proteome</keyword>
<dbReference type="EMBL" id="CACVBM020000333">
    <property type="protein sequence ID" value="CAA7017825.1"/>
    <property type="molecule type" value="Genomic_DNA"/>
</dbReference>
<reference evidence="1" key="1">
    <citation type="submission" date="2020-01" db="EMBL/GenBank/DDBJ databases">
        <authorList>
            <person name="Mishra B."/>
        </authorList>
    </citation>
    <scope>NUCLEOTIDE SEQUENCE [LARGE SCALE GENOMIC DNA]</scope>
</reference>
<protein>
    <submittedName>
        <fullName evidence="1">Uncharacterized protein</fullName>
    </submittedName>
</protein>
<comment type="caution">
    <text evidence="1">The sequence shown here is derived from an EMBL/GenBank/DDBJ whole genome shotgun (WGS) entry which is preliminary data.</text>
</comment>
<sequence>MLGLCSSSRSWIRVKMESTNRRLHSHFPSDPPQIQSPFPNLPIPSSQNSRILLPEIYTVDFLYALLYLDFLYFLSIIQPITGTSMTDPTLATSPLLNLPIPASRKARLLVPEIYTIAWNLNFHGKFQFQ</sequence>
<evidence type="ECO:0000313" key="2">
    <source>
        <dbReference type="Proteomes" id="UP000467841"/>
    </source>
</evidence>
<proteinExistence type="predicted"/>
<gene>
    <name evidence="1" type="ORF">MERR_LOCUS5060</name>
</gene>